<organism evidence="2 3">
    <name type="scientific">Huso huso</name>
    <name type="common">Beluga</name>
    <name type="synonym">Acipenser huso</name>
    <dbReference type="NCBI Taxonomy" id="61971"/>
    <lineage>
        <taxon>Eukaryota</taxon>
        <taxon>Metazoa</taxon>
        <taxon>Chordata</taxon>
        <taxon>Craniata</taxon>
        <taxon>Vertebrata</taxon>
        <taxon>Euteleostomi</taxon>
        <taxon>Actinopterygii</taxon>
        <taxon>Chondrostei</taxon>
        <taxon>Acipenseriformes</taxon>
        <taxon>Acipenseridae</taxon>
        <taxon>Huso</taxon>
    </lineage>
</organism>
<reference evidence="2 3" key="1">
    <citation type="submission" date="2021-05" db="EMBL/GenBank/DDBJ databases">
        <authorList>
            <person name="Zahm M."/>
            <person name="Klopp C."/>
            <person name="Cabau C."/>
            <person name="Kuhl H."/>
            <person name="Suciu R."/>
            <person name="Ciorpac M."/>
            <person name="Holostenco D."/>
            <person name="Gessner J."/>
            <person name="Wuertz S."/>
            <person name="Hohne C."/>
            <person name="Stock M."/>
            <person name="Gislard M."/>
            <person name="Lluch J."/>
            <person name="Milhes M."/>
            <person name="Lampietro C."/>
            <person name="Lopez Roques C."/>
            <person name="Donnadieu C."/>
            <person name="Du K."/>
            <person name="Schartl M."/>
            <person name="Guiguen Y."/>
        </authorList>
    </citation>
    <scope>NUCLEOTIDE SEQUENCE [LARGE SCALE GENOMIC DNA]</scope>
    <source>
        <strain evidence="2">Hh-F2</strain>
        <tissue evidence="2">Blood</tissue>
    </source>
</reference>
<dbReference type="EMBL" id="JAHFZB010000014">
    <property type="protein sequence ID" value="KAK6481873.1"/>
    <property type="molecule type" value="Genomic_DNA"/>
</dbReference>
<feature type="region of interest" description="Disordered" evidence="1">
    <location>
        <begin position="44"/>
        <end position="79"/>
    </location>
</feature>
<evidence type="ECO:0000256" key="1">
    <source>
        <dbReference type="SAM" id="MobiDB-lite"/>
    </source>
</evidence>
<dbReference type="Proteomes" id="UP001369086">
    <property type="component" value="Unassembled WGS sequence"/>
</dbReference>
<keyword evidence="3" id="KW-1185">Reference proteome</keyword>
<comment type="caution">
    <text evidence="2">The sequence shown here is derived from an EMBL/GenBank/DDBJ whole genome shotgun (WGS) entry which is preliminary data.</text>
</comment>
<proteinExistence type="predicted"/>
<name>A0ABR0ZAU1_HUSHU</name>
<gene>
    <name evidence="2" type="ORF">HHUSO_G16387</name>
</gene>
<evidence type="ECO:0000313" key="2">
    <source>
        <dbReference type="EMBL" id="KAK6481873.1"/>
    </source>
</evidence>
<protein>
    <submittedName>
        <fullName evidence="2">Uncharacterized protein</fullName>
    </submittedName>
</protein>
<accession>A0ABR0ZAU1</accession>
<evidence type="ECO:0000313" key="3">
    <source>
        <dbReference type="Proteomes" id="UP001369086"/>
    </source>
</evidence>
<sequence length="79" mass="8948">MGKNQTVFKQLTYLPEVKGIIRSTLTHFFAFRMSISHTAEELKVSEHPLSPSSSQPPLQPGALQRILTNKRPLNKSQPY</sequence>